<feature type="transmembrane region" description="Helical" evidence="6">
    <location>
        <begin position="760"/>
        <end position="785"/>
    </location>
</feature>
<keyword evidence="6" id="KW-1133">Transmembrane helix</keyword>
<dbReference type="Proteomes" id="UP000317093">
    <property type="component" value="Chromosome"/>
</dbReference>
<feature type="compositionally biased region" description="Acidic residues" evidence="5">
    <location>
        <begin position="1"/>
        <end position="19"/>
    </location>
</feature>
<keyword evidence="4" id="KW-0067">ATP-binding</keyword>
<dbReference type="PANTHER" id="PTHR43289:SF6">
    <property type="entry name" value="SERINE_THREONINE-PROTEIN KINASE NEKL-3"/>
    <property type="match status" value="1"/>
</dbReference>
<dbReference type="InterPro" id="IPR008271">
    <property type="entry name" value="Ser/Thr_kinase_AS"/>
</dbReference>
<organism evidence="8 9">
    <name type="scientific">Kolteria novifilia</name>
    <dbReference type="NCBI Taxonomy" id="2527975"/>
    <lineage>
        <taxon>Bacteria</taxon>
        <taxon>Pseudomonadati</taxon>
        <taxon>Planctomycetota</taxon>
        <taxon>Planctomycetia</taxon>
        <taxon>Kolteriales</taxon>
        <taxon>Kolteriaceae</taxon>
        <taxon>Kolteria</taxon>
    </lineage>
</organism>
<reference evidence="8 9" key="1">
    <citation type="submission" date="2019-02" db="EMBL/GenBank/DDBJ databases">
        <title>Deep-cultivation of Planctomycetes and their phenomic and genomic characterization uncovers novel biology.</title>
        <authorList>
            <person name="Wiegand S."/>
            <person name="Jogler M."/>
            <person name="Boedeker C."/>
            <person name="Pinto D."/>
            <person name="Vollmers J."/>
            <person name="Rivas-Marin E."/>
            <person name="Kohn T."/>
            <person name="Peeters S.H."/>
            <person name="Heuer A."/>
            <person name="Rast P."/>
            <person name="Oberbeckmann S."/>
            <person name="Bunk B."/>
            <person name="Jeske O."/>
            <person name="Meyerdierks A."/>
            <person name="Storesund J.E."/>
            <person name="Kallscheuer N."/>
            <person name="Luecker S."/>
            <person name="Lage O.M."/>
            <person name="Pohl T."/>
            <person name="Merkel B.J."/>
            <person name="Hornburger P."/>
            <person name="Mueller R.-W."/>
            <person name="Bruemmer F."/>
            <person name="Labrenz M."/>
            <person name="Spormann A.M."/>
            <person name="Op den Camp H."/>
            <person name="Overmann J."/>
            <person name="Amann R."/>
            <person name="Jetten M.S.M."/>
            <person name="Mascher T."/>
            <person name="Medema M.H."/>
            <person name="Devos D.P."/>
            <person name="Kaster A.-K."/>
            <person name="Ovreas L."/>
            <person name="Rohde M."/>
            <person name="Galperin M.Y."/>
            <person name="Jogler C."/>
        </authorList>
    </citation>
    <scope>NUCLEOTIDE SEQUENCE [LARGE SCALE GENOMIC DNA]</scope>
    <source>
        <strain evidence="8 9">Pan216</strain>
    </source>
</reference>
<feature type="transmembrane region" description="Helical" evidence="6">
    <location>
        <begin position="462"/>
        <end position="484"/>
    </location>
</feature>
<dbReference type="GO" id="GO:0004674">
    <property type="term" value="F:protein serine/threonine kinase activity"/>
    <property type="evidence" value="ECO:0007669"/>
    <property type="project" value="UniProtKB-EC"/>
</dbReference>
<evidence type="ECO:0000256" key="4">
    <source>
        <dbReference type="ARBA" id="ARBA00022840"/>
    </source>
</evidence>
<keyword evidence="9" id="KW-1185">Reference proteome</keyword>
<gene>
    <name evidence="8" type="primary">pknD_7</name>
    <name evidence="8" type="ORF">Pan216_13130</name>
</gene>
<feature type="domain" description="Protein kinase" evidence="7">
    <location>
        <begin position="147"/>
        <end position="434"/>
    </location>
</feature>
<dbReference type="InterPro" id="IPR000719">
    <property type="entry name" value="Prot_kinase_dom"/>
</dbReference>
<dbReference type="PROSITE" id="PS50011">
    <property type="entry name" value="PROTEIN_KINASE_DOM"/>
    <property type="match status" value="1"/>
</dbReference>
<dbReference type="OrthoDB" id="6111975at2"/>
<evidence type="ECO:0000256" key="3">
    <source>
        <dbReference type="ARBA" id="ARBA00022777"/>
    </source>
</evidence>
<keyword evidence="1 8" id="KW-0808">Transferase</keyword>
<dbReference type="EMBL" id="CP036279">
    <property type="protein sequence ID" value="QDU60472.1"/>
    <property type="molecule type" value="Genomic_DNA"/>
</dbReference>
<feature type="region of interest" description="Disordered" evidence="5">
    <location>
        <begin position="120"/>
        <end position="147"/>
    </location>
</feature>
<keyword evidence="6" id="KW-0812">Transmembrane</keyword>
<dbReference type="InterPro" id="IPR011009">
    <property type="entry name" value="Kinase-like_dom_sf"/>
</dbReference>
<dbReference type="AlphaFoldDB" id="A0A518B0K5"/>
<evidence type="ECO:0000256" key="2">
    <source>
        <dbReference type="ARBA" id="ARBA00022741"/>
    </source>
</evidence>
<keyword evidence="6" id="KW-0472">Membrane</keyword>
<dbReference type="SUPFAM" id="SSF56112">
    <property type="entry name" value="Protein kinase-like (PK-like)"/>
    <property type="match status" value="1"/>
</dbReference>
<evidence type="ECO:0000313" key="9">
    <source>
        <dbReference type="Proteomes" id="UP000317093"/>
    </source>
</evidence>
<evidence type="ECO:0000313" key="8">
    <source>
        <dbReference type="EMBL" id="QDU60472.1"/>
    </source>
</evidence>
<sequence>MATNETDETDETDDQDPRDDQEFLFGLAVLGRGLIDAAEFKRHFDGRRSDREPLSRQLLAQERLAPEDLAQFEQMLADRLEEAGRKKIQDMIRVAAEELAGEVDDSGVLEIVRRQALWDDTVSTPDASPNPGGSKPAIPSPVTSPPFMDEVLHAEGGLGSVFRARETATGRVVAIKRVRSDRADNPLLVQRFLAEGKVTARLEHPNIVPVYQVSEGHGPPFYVMRFLKGATLQQTIARAHPSHRSDQAWRSERKRLVRLLVRIGEAVAYAHSKNVIHRDLKPANIVLGEFGGVFLLDWGLSRSSGTAGDMSDYDFQPEELDLTQPGQRIGSPLWMAPEQASGQPELIDERTDIYGLGAILFHVLAGVAPHSRMSSRRPDEFYSEVAAGPTPRAREVDESVPLELDAVCAKAMASDPTRRYQSAEELTTDLNRWLAGEPVSVYPEPFVRKFARRAVANPKRSIAAAGILLAVVVAASVVVTSLWANRRSMLDQAIAAMHEQTHAAQVLLKNNVAAIEKDVRYLTTLPGLPAALGGEEKLSRDSAAIVGIGNFIGHWKEYTAAAMMSSRDPSAIVLGFDASGNLTDETSVTKLLPGFARWAEFARKVAGGESGRVYFSRILFDRADRPNEFYAGTPIAIDDETKGVFLLKIELDRRFSDVFGTEFLYESIAMTNEEGEIVFRHRGPSRTIVEETEPEETFNRAREFLSGPAPSTELLTYDVGDEIVMARKLPLRGDGDEPYFGMIITGDRTVILRDATSTTVMLLGVTIGSVVLISLVAFGLGSVIVRMAGQE</sequence>
<protein>
    <submittedName>
        <fullName evidence="8">Serine/threonine-protein kinase PknD</fullName>
        <ecNumber evidence="8">2.7.11.1</ecNumber>
    </submittedName>
</protein>
<name>A0A518B0K5_9BACT</name>
<evidence type="ECO:0000256" key="1">
    <source>
        <dbReference type="ARBA" id="ARBA00022679"/>
    </source>
</evidence>
<dbReference type="EC" id="2.7.11.1" evidence="8"/>
<dbReference type="Gene3D" id="1.10.510.10">
    <property type="entry name" value="Transferase(Phosphotransferase) domain 1"/>
    <property type="match status" value="1"/>
</dbReference>
<dbReference type="PROSITE" id="PS00108">
    <property type="entry name" value="PROTEIN_KINASE_ST"/>
    <property type="match status" value="1"/>
</dbReference>
<dbReference type="CDD" id="cd14014">
    <property type="entry name" value="STKc_PknB_like"/>
    <property type="match status" value="1"/>
</dbReference>
<keyword evidence="3 8" id="KW-0418">Kinase</keyword>
<dbReference type="Gene3D" id="3.30.200.20">
    <property type="entry name" value="Phosphorylase Kinase, domain 1"/>
    <property type="match status" value="1"/>
</dbReference>
<dbReference type="SMART" id="SM00220">
    <property type="entry name" value="S_TKc"/>
    <property type="match status" value="1"/>
</dbReference>
<feature type="region of interest" description="Disordered" evidence="5">
    <location>
        <begin position="1"/>
        <end position="20"/>
    </location>
</feature>
<dbReference type="RefSeq" id="WP_145256357.1">
    <property type="nucleotide sequence ID" value="NZ_CP036279.1"/>
</dbReference>
<proteinExistence type="predicted"/>
<dbReference type="PANTHER" id="PTHR43289">
    <property type="entry name" value="MITOGEN-ACTIVATED PROTEIN KINASE KINASE KINASE 20-RELATED"/>
    <property type="match status" value="1"/>
</dbReference>
<dbReference type="GO" id="GO:0005524">
    <property type="term" value="F:ATP binding"/>
    <property type="evidence" value="ECO:0007669"/>
    <property type="project" value="UniProtKB-KW"/>
</dbReference>
<dbReference type="KEGG" id="knv:Pan216_13130"/>
<evidence type="ECO:0000259" key="7">
    <source>
        <dbReference type="PROSITE" id="PS50011"/>
    </source>
</evidence>
<evidence type="ECO:0000256" key="6">
    <source>
        <dbReference type="SAM" id="Phobius"/>
    </source>
</evidence>
<dbReference type="Pfam" id="PF00069">
    <property type="entry name" value="Pkinase"/>
    <property type="match status" value="1"/>
</dbReference>
<keyword evidence="2" id="KW-0547">Nucleotide-binding</keyword>
<evidence type="ECO:0000256" key="5">
    <source>
        <dbReference type="SAM" id="MobiDB-lite"/>
    </source>
</evidence>
<accession>A0A518B0K5</accession>